<dbReference type="KEGG" id="pspi:PS2015_2152"/>
<keyword evidence="2" id="KW-1185">Reference proteome</keyword>
<dbReference type="AlphaFoldDB" id="A0A0S2KF38"/>
<dbReference type="InterPro" id="IPR024551">
    <property type="entry name" value="AspAT_Ic"/>
</dbReference>
<dbReference type="GO" id="GO:0004069">
    <property type="term" value="F:L-aspartate:2-oxoglutarate aminotransferase activity"/>
    <property type="evidence" value="ECO:0007669"/>
    <property type="project" value="InterPro"/>
</dbReference>
<dbReference type="Gene3D" id="3.90.1150.10">
    <property type="entry name" value="Aspartate Aminotransferase, domain 1"/>
    <property type="match status" value="1"/>
</dbReference>
<dbReference type="InterPro" id="IPR015422">
    <property type="entry name" value="PyrdxlP-dep_Trfase_small"/>
</dbReference>
<protein>
    <submittedName>
        <fullName evidence="1">Aminotransferase</fullName>
    </submittedName>
</protein>
<dbReference type="Proteomes" id="UP000065641">
    <property type="component" value="Chromosome"/>
</dbReference>
<dbReference type="Pfam" id="PF12897">
    <property type="entry name" value="Asp_aminotransf"/>
    <property type="match status" value="1"/>
</dbReference>
<dbReference type="PANTHER" id="PTHR43799:SF1">
    <property type="entry name" value="ASPARTATE AMINOTRANSFERASE"/>
    <property type="match status" value="1"/>
</dbReference>
<dbReference type="InterPro" id="IPR015421">
    <property type="entry name" value="PyrdxlP-dep_Trfase_major"/>
</dbReference>
<dbReference type="CDD" id="cd00609">
    <property type="entry name" value="AAT_like"/>
    <property type="match status" value="1"/>
</dbReference>
<keyword evidence="1" id="KW-0808">Transferase</keyword>
<dbReference type="SUPFAM" id="SSF53383">
    <property type="entry name" value="PLP-dependent transferases"/>
    <property type="match status" value="1"/>
</dbReference>
<keyword evidence="1" id="KW-0032">Aminotransferase</keyword>
<dbReference type="InterPro" id="IPR015424">
    <property type="entry name" value="PyrdxlP-dep_Trfase"/>
</dbReference>
<organism evidence="1 2">
    <name type="scientific">Pseudohongiella spirulinae</name>
    <dbReference type="NCBI Taxonomy" id="1249552"/>
    <lineage>
        <taxon>Bacteria</taxon>
        <taxon>Pseudomonadati</taxon>
        <taxon>Pseudomonadota</taxon>
        <taxon>Gammaproteobacteria</taxon>
        <taxon>Pseudomonadales</taxon>
        <taxon>Pseudohongiellaceae</taxon>
        <taxon>Pseudohongiella</taxon>
    </lineage>
</organism>
<dbReference type="RefSeq" id="WP_058022248.1">
    <property type="nucleotide sequence ID" value="NZ_CP013189.1"/>
</dbReference>
<sequence>MTNAADRRQALLAEYENIKSRQLNLDLTRGKPATAQLDLSNALDGILNGDYRCADGTDARNYGGGLGIPEARQFAADYLETHPSQVMVGGNSSLQIMYQYVANAMLNGLQGAESAWQNEAKGSERIKFLCPAPGYDRHFSICEALNIEMIPVRMNEQGPNMDEVEQLLSQDPLIKGIWCVPKYANPNGVVYADEVVDRFARLGTIAGANFRIMWDNAYAEHHLSDEPPQLANLLELSDKYGTLDNAIVIGSTSKITFAGAGMAFVASSEANIKQFAEYLGISTIGPDKVNQLRHVRFLKDMTGLRALMQEHRKILQPKFELVLKHLREGLSGKTINNKALGSWTEPAGGYFILFDTQPGLAGRVVELCAAAGVKLTPAGSTWPYKKDPANTNIRLAPSFPSLKEIDEAMQVFVLCVELATLEASESAGN</sequence>
<dbReference type="STRING" id="1249552.PS2015_2152"/>
<dbReference type="PATRIC" id="fig|1249552.3.peg.2165"/>
<name>A0A0S2KF38_9GAMM</name>
<proteinExistence type="predicted"/>
<dbReference type="PANTHER" id="PTHR43799">
    <property type="entry name" value="AMINOTRANSFERASE, PUTATIVE-RELATED"/>
    <property type="match status" value="1"/>
</dbReference>
<gene>
    <name evidence="1" type="ORF">PS2015_2152</name>
</gene>
<evidence type="ECO:0000313" key="1">
    <source>
        <dbReference type="EMBL" id="ALO46789.1"/>
    </source>
</evidence>
<reference evidence="1 2" key="1">
    <citation type="submission" date="2015-11" db="EMBL/GenBank/DDBJ databases">
        <authorList>
            <person name="Zhang Y."/>
            <person name="Guo Z."/>
        </authorList>
    </citation>
    <scope>NUCLEOTIDE SEQUENCE [LARGE SCALE GENOMIC DNA]</scope>
    <source>
        <strain evidence="1 2">KCTC 32221</strain>
    </source>
</reference>
<dbReference type="EMBL" id="CP013189">
    <property type="protein sequence ID" value="ALO46789.1"/>
    <property type="molecule type" value="Genomic_DNA"/>
</dbReference>
<accession>A0A0S2KF38</accession>
<dbReference type="Gene3D" id="3.40.640.10">
    <property type="entry name" value="Type I PLP-dependent aspartate aminotransferase-like (Major domain)"/>
    <property type="match status" value="1"/>
</dbReference>
<dbReference type="OrthoDB" id="9804020at2"/>
<evidence type="ECO:0000313" key="2">
    <source>
        <dbReference type="Proteomes" id="UP000065641"/>
    </source>
</evidence>